<dbReference type="AlphaFoldDB" id="A0A0F9QQD8"/>
<protein>
    <submittedName>
        <fullName evidence="2">Uncharacterized protein</fullName>
    </submittedName>
</protein>
<name>A0A0F9QQD8_9ZZZZ</name>
<evidence type="ECO:0000256" key="1">
    <source>
        <dbReference type="SAM" id="MobiDB-lite"/>
    </source>
</evidence>
<organism evidence="2">
    <name type="scientific">marine sediment metagenome</name>
    <dbReference type="NCBI Taxonomy" id="412755"/>
    <lineage>
        <taxon>unclassified sequences</taxon>
        <taxon>metagenomes</taxon>
        <taxon>ecological metagenomes</taxon>
    </lineage>
</organism>
<reference evidence="2" key="1">
    <citation type="journal article" date="2015" name="Nature">
        <title>Complex archaea that bridge the gap between prokaryotes and eukaryotes.</title>
        <authorList>
            <person name="Spang A."/>
            <person name="Saw J.H."/>
            <person name="Jorgensen S.L."/>
            <person name="Zaremba-Niedzwiedzka K."/>
            <person name="Martijn J."/>
            <person name="Lind A.E."/>
            <person name="van Eijk R."/>
            <person name="Schleper C."/>
            <person name="Guy L."/>
            <person name="Ettema T.J."/>
        </authorList>
    </citation>
    <scope>NUCLEOTIDE SEQUENCE</scope>
</reference>
<sequence length="114" mass="12665">MKRLILVTVLCALCASAVCAQEPVEPAASVTPPELTELEQLTLKNLLQGFTIAQLQRQAAQRNEDVARGAFWRELNRLRAEKNAPEAEFTFNPQTMSFTPKPESPGDAEKPKEE</sequence>
<feature type="region of interest" description="Disordered" evidence="1">
    <location>
        <begin position="83"/>
        <end position="114"/>
    </location>
</feature>
<accession>A0A0F9QQD8</accession>
<gene>
    <name evidence="2" type="ORF">LCGC14_0673610</name>
</gene>
<comment type="caution">
    <text evidence="2">The sequence shown here is derived from an EMBL/GenBank/DDBJ whole genome shotgun (WGS) entry which is preliminary data.</text>
</comment>
<dbReference type="EMBL" id="LAZR01001334">
    <property type="protein sequence ID" value="KKN46385.1"/>
    <property type="molecule type" value="Genomic_DNA"/>
</dbReference>
<evidence type="ECO:0000313" key="2">
    <source>
        <dbReference type="EMBL" id="KKN46385.1"/>
    </source>
</evidence>
<proteinExistence type="predicted"/>